<accession>A0A9N9EKI5</accession>
<dbReference type="AlphaFoldDB" id="A0A9N9EKI5"/>
<feature type="region of interest" description="Disordered" evidence="1">
    <location>
        <begin position="24"/>
        <end position="51"/>
    </location>
</feature>
<gene>
    <name evidence="2" type="ORF">AGERDE_LOCUS12720</name>
</gene>
<evidence type="ECO:0000256" key="1">
    <source>
        <dbReference type="SAM" id="MobiDB-lite"/>
    </source>
</evidence>
<sequence length="72" mass="8006">MTKTYKEAVAKAVLKRGPVNAEVKKKRSLVGERSDISTPSHKQTELSRPVTPSIETSIVSRSVLFSYSLKMQ</sequence>
<protein>
    <submittedName>
        <fullName evidence="2">935_t:CDS:1</fullName>
    </submittedName>
</protein>
<evidence type="ECO:0000313" key="2">
    <source>
        <dbReference type="EMBL" id="CAG8682202.1"/>
    </source>
</evidence>
<evidence type="ECO:0000313" key="3">
    <source>
        <dbReference type="Proteomes" id="UP000789831"/>
    </source>
</evidence>
<comment type="caution">
    <text evidence="2">The sequence shown here is derived from an EMBL/GenBank/DDBJ whole genome shotgun (WGS) entry which is preliminary data.</text>
</comment>
<proteinExistence type="predicted"/>
<keyword evidence="3" id="KW-1185">Reference proteome</keyword>
<reference evidence="2" key="1">
    <citation type="submission" date="2021-06" db="EMBL/GenBank/DDBJ databases">
        <authorList>
            <person name="Kallberg Y."/>
            <person name="Tangrot J."/>
            <person name="Rosling A."/>
        </authorList>
    </citation>
    <scope>NUCLEOTIDE SEQUENCE</scope>
    <source>
        <strain evidence="2">MT106</strain>
    </source>
</reference>
<name>A0A9N9EKI5_9GLOM</name>
<dbReference type="Proteomes" id="UP000789831">
    <property type="component" value="Unassembled WGS sequence"/>
</dbReference>
<dbReference type="EMBL" id="CAJVPL010010850">
    <property type="protein sequence ID" value="CAG8682202.1"/>
    <property type="molecule type" value="Genomic_DNA"/>
</dbReference>
<organism evidence="2 3">
    <name type="scientific">Ambispora gerdemannii</name>
    <dbReference type="NCBI Taxonomy" id="144530"/>
    <lineage>
        <taxon>Eukaryota</taxon>
        <taxon>Fungi</taxon>
        <taxon>Fungi incertae sedis</taxon>
        <taxon>Mucoromycota</taxon>
        <taxon>Glomeromycotina</taxon>
        <taxon>Glomeromycetes</taxon>
        <taxon>Archaeosporales</taxon>
        <taxon>Ambisporaceae</taxon>
        <taxon>Ambispora</taxon>
    </lineage>
</organism>
<feature type="non-terminal residue" evidence="2">
    <location>
        <position position="1"/>
    </location>
</feature>